<dbReference type="Pfam" id="PF07883">
    <property type="entry name" value="Cupin_2"/>
    <property type="match status" value="1"/>
</dbReference>
<dbReference type="GO" id="GO:0003677">
    <property type="term" value="F:DNA binding"/>
    <property type="evidence" value="ECO:0007669"/>
    <property type="project" value="UniProtKB-KW"/>
</dbReference>
<evidence type="ECO:0000313" key="3">
    <source>
        <dbReference type="EMBL" id="UTU52396.1"/>
    </source>
</evidence>
<evidence type="ECO:0000259" key="2">
    <source>
        <dbReference type="PROSITE" id="PS50943"/>
    </source>
</evidence>
<feature type="domain" description="HTH cro/C1-type" evidence="2">
    <location>
        <begin position="14"/>
        <end position="68"/>
    </location>
</feature>
<dbReference type="Gene3D" id="1.10.260.40">
    <property type="entry name" value="lambda repressor-like DNA-binding domains"/>
    <property type="match status" value="1"/>
</dbReference>
<dbReference type="PANTHER" id="PTHR46797">
    <property type="entry name" value="HTH-TYPE TRANSCRIPTIONAL REGULATOR"/>
    <property type="match status" value="1"/>
</dbReference>
<dbReference type="SUPFAM" id="SSF51182">
    <property type="entry name" value="RmlC-like cupins"/>
    <property type="match status" value="1"/>
</dbReference>
<keyword evidence="4" id="KW-1185">Reference proteome</keyword>
<dbReference type="Gene3D" id="2.60.120.10">
    <property type="entry name" value="Jelly Rolls"/>
    <property type="match status" value="1"/>
</dbReference>
<dbReference type="SUPFAM" id="SSF47413">
    <property type="entry name" value="lambda repressor-like DNA-binding domains"/>
    <property type="match status" value="1"/>
</dbReference>
<dbReference type="KEGG" id="mcic:A4R28_25610"/>
<reference evidence="3 4" key="1">
    <citation type="journal article" date="2022" name="Microbiol. Resour. Announc.">
        <title>Complete Genome Sequence of Mesorhizobium ciceri Strain R30, a Rhizobium Used as a Commercial Inoculant for Chickpea in Argentina.</title>
        <authorList>
            <person name="Foresto E."/>
            <person name="Revale S."/>
            <person name="Primo E."/>
            <person name="Nievas F."/>
            <person name="Carezzano E."/>
            <person name="Puente M."/>
            <person name="Alzari P."/>
            <person name="Mart M."/>
            <person name="Ben-Assaya M."/>
            <person name="Mornico D."/>
            <person name="Santoro M."/>
            <person name="Mart F."/>
            <person name="Giordano W."/>
            <person name="Bogino P."/>
        </authorList>
    </citation>
    <scope>NUCLEOTIDE SEQUENCE [LARGE SCALE GENOMIC DNA]</scope>
    <source>
        <strain evidence="3 4">R30</strain>
    </source>
</reference>
<dbReference type="InterPro" id="IPR013096">
    <property type="entry name" value="Cupin_2"/>
</dbReference>
<dbReference type="AlphaFoldDB" id="A0AB38TBQ1"/>
<dbReference type="RefSeq" id="WP_013528422.1">
    <property type="nucleotide sequence ID" value="NZ_CP015062.1"/>
</dbReference>
<dbReference type="InterPro" id="IPR014710">
    <property type="entry name" value="RmlC-like_jellyroll"/>
</dbReference>
<dbReference type="PROSITE" id="PS50943">
    <property type="entry name" value="HTH_CROC1"/>
    <property type="match status" value="1"/>
</dbReference>
<dbReference type="InterPro" id="IPR050807">
    <property type="entry name" value="TransReg_Diox_bact_type"/>
</dbReference>
<organism evidence="3 4">
    <name type="scientific">Mesorhizobium ciceri</name>
    <dbReference type="NCBI Taxonomy" id="39645"/>
    <lineage>
        <taxon>Bacteria</taxon>
        <taxon>Pseudomonadati</taxon>
        <taxon>Pseudomonadota</taxon>
        <taxon>Alphaproteobacteria</taxon>
        <taxon>Hyphomicrobiales</taxon>
        <taxon>Phyllobacteriaceae</taxon>
        <taxon>Mesorhizobium</taxon>
    </lineage>
</organism>
<accession>A0AB38TBQ1</accession>
<dbReference type="SMART" id="SM00530">
    <property type="entry name" value="HTH_XRE"/>
    <property type="match status" value="1"/>
</dbReference>
<dbReference type="InterPro" id="IPR001387">
    <property type="entry name" value="Cro/C1-type_HTH"/>
</dbReference>
<proteinExistence type="predicted"/>
<dbReference type="PANTHER" id="PTHR46797:SF2">
    <property type="entry name" value="TRANSCRIPTIONAL REGULATOR"/>
    <property type="match status" value="1"/>
</dbReference>
<dbReference type="Proteomes" id="UP001060070">
    <property type="component" value="Chromosome"/>
</dbReference>
<name>A0AB38TBQ1_9HYPH</name>
<dbReference type="EMBL" id="CP088147">
    <property type="protein sequence ID" value="UTU52396.1"/>
    <property type="molecule type" value="Genomic_DNA"/>
</dbReference>
<dbReference type="Pfam" id="PF13560">
    <property type="entry name" value="HTH_31"/>
    <property type="match status" value="1"/>
</dbReference>
<gene>
    <name evidence="3" type="ORF">LRP29_02790</name>
</gene>
<dbReference type="InterPro" id="IPR011051">
    <property type="entry name" value="RmlC_Cupin_sf"/>
</dbReference>
<dbReference type="GeneID" id="91558685"/>
<sequence length="193" mass="21244">MRDRNGTPRIGVKLRHARQVLGLSLEELGARIGLTEGYLSKIENDRATPSMAALHRLVQALGINMNAMFGTLQHNASEVFVLRQNERPHMETGHRRSGNHVVLEQLVPSGPEYLLQINVHVIEAGGGSPELISHKGQEFGYVLEGSVELLVEANVVALEAGDAFYFNSELGHGYRNIGSTTVRILWVNTPPTF</sequence>
<keyword evidence="1" id="KW-0238">DNA-binding</keyword>
<dbReference type="CDD" id="cd00093">
    <property type="entry name" value="HTH_XRE"/>
    <property type="match status" value="1"/>
</dbReference>
<dbReference type="CDD" id="cd02209">
    <property type="entry name" value="cupin_XRE_C"/>
    <property type="match status" value="1"/>
</dbReference>
<evidence type="ECO:0000256" key="1">
    <source>
        <dbReference type="ARBA" id="ARBA00023125"/>
    </source>
</evidence>
<protein>
    <submittedName>
        <fullName evidence="3">Cupin domain-containing protein</fullName>
    </submittedName>
</protein>
<dbReference type="GO" id="GO:0005829">
    <property type="term" value="C:cytosol"/>
    <property type="evidence" value="ECO:0007669"/>
    <property type="project" value="TreeGrafter"/>
</dbReference>
<dbReference type="GO" id="GO:0003700">
    <property type="term" value="F:DNA-binding transcription factor activity"/>
    <property type="evidence" value="ECO:0007669"/>
    <property type="project" value="TreeGrafter"/>
</dbReference>
<evidence type="ECO:0000313" key="4">
    <source>
        <dbReference type="Proteomes" id="UP001060070"/>
    </source>
</evidence>
<dbReference type="InterPro" id="IPR010982">
    <property type="entry name" value="Lambda_DNA-bd_dom_sf"/>
</dbReference>